<comment type="caution">
    <text evidence="2">The sequence shown here is derived from an EMBL/GenBank/DDBJ whole genome shotgun (WGS) entry which is preliminary data.</text>
</comment>
<evidence type="ECO:0000313" key="2">
    <source>
        <dbReference type="EMBL" id="OAM88998.1"/>
    </source>
</evidence>
<dbReference type="Pfam" id="PF13338">
    <property type="entry name" value="AbiEi_4"/>
    <property type="match status" value="1"/>
</dbReference>
<dbReference type="Proteomes" id="UP000078486">
    <property type="component" value="Unassembled WGS sequence"/>
</dbReference>
<evidence type="ECO:0000313" key="3">
    <source>
        <dbReference type="Proteomes" id="UP000078486"/>
    </source>
</evidence>
<keyword evidence="3" id="KW-1185">Reference proteome</keyword>
<reference evidence="2 3" key="1">
    <citation type="submission" date="2016-01" db="EMBL/GenBank/DDBJ databases">
        <title>High potential of lignocellulose degradation of a new Verrucomicrobia species.</title>
        <authorList>
            <person name="Wang Y."/>
            <person name="Shi Y."/>
            <person name="Qiu Z."/>
            <person name="Liu S."/>
            <person name="Yang H."/>
        </authorList>
    </citation>
    <scope>NUCLEOTIDE SEQUENCE [LARGE SCALE GENOMIC DNA]</scope>
    <source>
        <strain evidence="2 3">TSB47</strain>
    </source>
</reference>
<name>A0A178IGY8_9BACT</name>
<dbReference type="OrthoDB" id="9789781at2"/>
<organism evidence="2 3">
    <name type="scientific">Termitidicoccus mucosus</name>
    <dbReference type="NCBI Taxonomy" id="1184151"/>
    <lineage>
        <taxon>Bacteria</taxon>
        <taxon>Pseudomonadati</taxon>
        <taxon>Verrucomicrobiota</taxon>
        <taxon>Opitutia</taxon>
        <taxon>Opitutales</taxon>
        <taxon>Opitutaceae</taxon>
        <taxon>Termitidicoccus</taxon>
    </lineage>
</organism>
<proteinExistence type="predicted"/>
<feature type="domain" description="AbiEi antitoxin N-terminal" evidence="1">
    <location>
        <begin position="7"/>
        <end position="51"/>
    </location>
</feature>
<dbReference type="EMBL" id="LRRQ01000112">
    <property type="protein sequence ID" value="OAM88998.1"/>
    <property type="molecule type" value="Genomic_DNA"/>
</dbReference>
<dbReference type="InterPro" id="IPR025159">
    <property type="entry name" value="AbiEi_N"/>
</dbReference>
<gene>
    <name evidence="2" type="ORF">AW736_09035</name>
</gene>
<dbReference type="AlphaFoldDB" id="A0A178IGY8"/>
<dbReference type="RefSeq" id="WP_068769980.1">
    <property type="nucleotide sequence ID" value="NZ_CP109796.1"/>
</dbReference>
<protein>
    <recommendedName>
        <fullName evidence="1">AbiEi antitoxin N-terminal domain-containing protein</fullName>
    </recommendedName>
</protein>
<evidence type="ECO:0000259" key="1">
    <source>
        <dbReference type="Pfam" id="PF13338"/>
    </source>
</evidence>
<accession>A0A178IGY8</accession>
<dbReference type="STRING" id="1184151.AW736_09035"/>
<sequence>MTPNLEKLENLLKTRGILRVGELASLGFSKSYLSELGKRGRARRQARGIYVHPDADIPAHYSLAVACNKVSHGVICLLSALRHHEIGTQSPSEVWMAIDRKARYPTLNYPRLRIVRFSGEMLAAGVETVEGAFPLRVYCPAKTIADCFRYRHKIGIDVAVEALKAGWRERRFTVKEINHYARICRVGKVITPYMEAIL</sequence>